<dbReference type="InterPro" id="IPR008162">
    <property type="entry name" value="Pyrophosphatase"/>
</dbReference>
<comment type="caution">
    <text evidence="6">The sequence shown here is derived from an EMBL/GenBank/DDBJ whole genome shotgun (WGS) entry which is preliminary data.</text>
</comment>
<dbReference type="Gene3D" id="3.90.80.10">
    <property type="entry name" value="Inorganic pyrophosphatase"/>
    <property type="match status" value="1"/>
</dbReference>
<dbReference type="SUPFAM" id="SSF50324">
    <property type="entry name" value="Inorganic pyrophosphatase"/>
    <property type="match status" value="1"/>
</dbReference>
<proteinExistence type="predicted"/>
<dbReference type="EC" id="3.6.1.1" evidence="2"/>
<keyword evidence="7" id="KW-1185">Reference proteome</keyword>
<evidence type="ECO:0000256" key="4">
    <source>
        <dbReference type="ARBA" id="ARBA00022801"/>
    </source>
</evidence>
<dbReference type="Proteomes" id="UP000807309">
    <property type="component" value="Unassembled WGS sequence"/>
</dbReference>
<dbReference type="Pfam" id="PF00719">
    <property type="entry name" value="Pyrophosphatase"/>
    <property type="match status" value="1"/>
</dbReference>
<protein>
    <recommendedName>
        <fullName evidence="2">inorganic diphosphatase</fullName>
        <ecNumber evidence="2">3.6.1.1</ecNumber>
    </recommendedName>
</protein>
<keyword evidence="3" id="KW-0479">Metal-binding</keyword>
<evidence type="ECO:0000256" key="1">
    <source>
        <dbReference type="ARBA" id="ARBA00001946"/>
    </source>
</evidence>
<sequence>MPDPVEFEDSESLRLARLFLGRTVDLVVDRPYGSRHPRCGFRYLLNYGYVPVTRAPDGEELDGYYLGSPEPISWARGLCVGIIHRLYDDDDKLIVVPTSSPVPDDAAIAEAVAFQETAGHYVIARQ</sequence>
<keyword evidence="5" id="KW-0460">Magnesium</keyword>
<organism evidence="6 7">
    <name type="scientific">Nocardia abscessus</name>
    <dbReference type="NCBI Taxonomy" id="120957"/>
    <lineage>
        <taxon>Bacteria</taxon>
        <taxon>Bacillati</taxon>
        <taxon>Actinomycetota</taxon>
        <taxon>Actinomycetes</taxon>
        <taxon>Mycobacteriales</taxon>
        <taxon>Nocardiaceae</taxon>
        <taxon>Nocardia</taxon>
    </lineage>
</organism>
<comment type="cofactor">
    <cofactor evidence="1">
        <name>Mg(2+)</name>
        <dbReference type="ChEBI" id="CHEBI:18420"/>
    </cofactor>
</comment>
<dbReference type="EMBL" id="JADLRE010000014">
    <property type="protein sequence ID" value="MBF6227238.1"/>
    <property type="molecule type" value="Genomic_DNA"/>
</dbReference>
<keyword evidence="4" id="KW-0378">Hydrolase</keyword>
<dbReference type="RefSeq" id="WP_195034270.1">
    <property type="nucleotide sequence ID" value="NZ_JADLRE010000014.1"/>
</dbReference>
<reference evidence="6 7" key="1">
    <citation type="submission" date="2020-10" db="EMBL/GenBank/DDBJ databases">
        <title>Identification of Nocardia species via Next-generation sequencing and recognition of intraspecies genetic diversity.</title>
        <authorList>
            <person name="Li P."/>
            <person name="Li P."/>
            <person name="Lu B."/>
        </authorList>
    </citation>
    <scope>NUCLEOTIDE SEQUENCE [LARGE SCALE GENOMIC DNA]</scope>
    <source>
        <strain evidence="6 7">N-11</strain>
    </source>
</reference>
<evidence type="ECO:0000256" key="2">
    <source>
        <dbReference type="ARBA" id="ARBA00012146"/>
    </source>
</evidence>
<evidence type="ECO:0000256" key="5">
    <source>
        <dbReference type="ARBA" id="ARBA00022842"/>
    </source>
</evidence>
<evidence type="ECO:0000256" key="3">
    <source>
        <dbReference type="ARBA" id="ARBA00022723"/>
    </source>
</evidence>
<name>A0ABS0CCM8_9NOCA</name>
<evidence type="ECO:0000313" key="6">
    <source>
        <dbReference type="EMBL" id="MBF6227238.1"/>
    </source>
</evidence>
<accession>A0ABS0CCM8</accession>
<evidence type="ECO:0000313" key="7">
    <source>
        <dbReference type="Proteomes" id="UP000807309"/>
    </source>
</evidence>
<gene>
    <name evidence="6" type="ORF">IU470_19280</name>
</gene>
<dbReference type="InterPro" id="IPR036649">
    <property type="entry name" value="Pyrophosphatase_sf"/>
</dbReference>